<sequence>MAVQQDDDIFTQTLDDSDDEVGRGELIHAYQALIDRTAEEENVSSSLLTETIGMAENLFEAVTRTHEAAVDSTLMRAVTSHGRKLAAAALPEQTLDTEEFADRVRSVVSSSLHASTLDIKAWAKLADFAAGALKTSAPFWYLYGSAGEAPIKVRRARAVREVAPDRPPTLPKEHWLDAHDFLRCTCQGAACLHCDKIST</sequence>
<keyword evidence="2" id="KW-1185">Reference proteome</keyword>
<organism evidence="1 2">
    <name type="scientific">Amblyomma americanum</name>
    <name type="common">Lone star tick</name>
    <dbReference type="NCBI Taxonomy" id="6943"/>
    <lineage>
        <taxon>Eukaryota</taxon>
        <taxon>Metazoa</taxon>
        <taxon>Ecdysozoa</taxon>
        <taxon>Arthropoda</taxon>
        <taxon>Chelicerata</taxon>
        <taxon>Arachnida</taxon>
        <taxon>Acari</taxon>
        <taxon>Parasitiformes</taxon>
        <taxon>Ixodida</taxon>
        <taxon>Ixodoidea</taxon>
        <taxon>Ixodidae</taxon>
        <taxon>Amblyomminae</taxon>
        <taxon>Amblyomma</taxon>
    </lineage>
</organism>
<proteinExistence type="predicted"/>
<gene>
    <name evidence="1" type="ORF">V5799_020563</name>
</gene>
<accession>A0AAQ4ETH4</accession>
<comment type="caution">
    <text evidence="1">The sequence shown here is derived from an EMBL/GenBank/DDBJ whole genome shotgun (WGS) entry which is preliminary data.</text>
</comment>
<name>A0AAQ4ETH4_AMBAM</name>
<evidence type="ECO:0000313" key="1">
    <source>
        <dbReference type="EMBL" id="KAK8778094.1"/>
    </source>
</evidence>
<dbReference type="Proteomes" id="UP001321473">
    <property type="component" value="Unassembled WGS sequence"/>
</dbReference>
<reference evidence="1 2" key="1">
    <citation type="journal article" date="2023" name="Arcadia Sci">
        <title>De novo assembly of a long-read Amblyomma americanum tick genome.</title>
        <authorList>
            <person name="Chou S."/>
            <person name="Poskanzer K.E."/>
            <person name="Rollins M."/>
            <person name="Thuy-Boun P.S."/>
        </authorList>
    </citation>
    <scope>NUCLEOTIDE SEQUENCE [LARGE SCALE GENOMIC DNA]</scope>
    <source>
        <strain evidence="1">F_SG_1</strain>
        <tissue evidence="1">Salivary glands</tissue>
    </source>
</reference>
<protein>
    <submittedName>
        <fullName evidence="1">Uncharacterized protein</fullName>
    </submittedName>
</protein>
<dbReference type="AlphaFoldDB" id="A0AAQ4ETH4"/>
<evidence type="ECO:0000313" key="2">
    <source>
        <dbReference type="Proteomes" id="UP001321473"/>
    </source>
</evidence>
<dbReference type="EMBL" id="JARKHS020011112">
    <property type="protein sequence ID" value="KAK8778094.1"/>
    <property type="molecule type" value="Genomic_DNA"/>
</dbReference>